<reference evidence="1 2" key="1">
    <citation type="journal article" date="2012" name="J. Bacteriol.">
        <title>De Novo Genome Project of Cupriavidus basilensis OR16.</title>
        <authorList>
            <person name="Cserhati M."/>
            <person name="Kriszt B."/>
            <person name="Szoboszlay S."/>
            <person name="Toth A."/>
            <person name="Szabo I."/>
            <person name="Tancsics A."/>
            <person name="Nagy I."/>
            <person name="Horvath B."/>
            <person name="Nagy I."/>
            <person name="Kukolya J."/>
        </authorList>
    </citation>
    <scope>NUCLEOTIDE SEQUENCE [LARGE SCALE GENOMIC DNA]</scope>
    <source>
        <strain evidence="1 2">OR16</strain>
    </source>
</reference>
<dbReference type="PANTHER" id="PTHR48228:SF4">
    <property type="entry name" value="BLR3030 PROTEIN"/>
    <property type="match status" value="1"/>
</dbReference>
<dbReference type="GO" id="GO:0016740">
    <property type="term" value="F:transferase activity"/>
    <property type="evidence" value="ECO:0007669"/>
    <property type="project" value="UniProtKB-KW"/>
</dbReference>
<comment type="caution">
    <text evidence="1">The sequence shown here is derived from an EMBL/GenBank/DDBJ whole genome shotgun (WGS) entry which is preliminary data.</text>
</comment>
<protein>
    <submittedName>
        <fullName evidence="1">CAIB/BAIF family CoA transferase</fullName>
    </submittedName>
</protein>
<dbReference type="EMBL" id="AHJE01000024">
    <property type="protein sequence ID" value="EHP43013.1"/>
    <property type="molecule type" value="Genomic_DNA"/>
</dbReference>
<dbReference type="Proteomes" id="UP000005808">
    <property type="component" value="Unassembled WGS sequence"/>
</dbReference>
<dbReference type="InterPro" id="IPR023606">
    <property type="entry name" value="CoA-Trfase_III_dom_1_sf"/>
</dbReference>
<keyword evidence="1" id="KW-0808">Transferase</keyword>
<dbReference type="InterPro" id="IPR050509">
    <property type="entry name" value="CoA-transferase_III"/>
</dbReference>
<gene>
    <name evidence="1" type="ORF">OR16_11123</name>
</gene>
<dbReference type="RefSeq" id="WP_006157895.1">
    <property type="nucleotide sequence ID" value="NZ_AHJE01000024.1"/>
</dbReference>
<dbReference type="Pfam" id="PF02515">
    <property type="entry name" value="CoA_transf_3"/>
    <property type="match status" value="1"/>
</dbReference>
<dbReference type="AlphaFoldDB" id="H1S3A8"/>
<dbReference type="Gene3D" id="3.40.50.10540">
    <property type="entry name" value="Crotonobetainyl-coa:carnitine coa-transferase, domain 1"/>
    <property type="match status" value="1"/>
</dbReference>
<organism evidence="1 2">
    <name type="scientific">Cupriavidus basilensis OR16</name>
    <dbReference type="NCBI Taxonomy" id="1127483"/>
    <lineage>
        <taxon>Bacteria</taxon>
        <taxon>Pseudomonadati</taxon>
        <taxon>Pseudomonadota</taxon>
        <taxon>Betaproteobacteria</taxon>
        <taxon>Burkholderiales</taxon>
        <taxon>Burkholderiaceae</taxon>
        <taxon>Cupriavidus</taxon>
    </lineage>
</organism>
<proteinExistence type="predicted"/>
<evidence type="ECO:0000313" key="1">
    <source>
        <dbReference type="EMBL" id="EHP43013.1"/>
    </source>
</evidence>
<dbReference type="PATRIC" id="fig|1127483.3.peg.2228"/>
<name>H1S3A8_9BURK</name>
<dbReference type="SUPFAM" id="SSF89796">
    <property type="entry name" value="CoA-transferase family III (CaiB/BaiF)"/>
    <property type="match status" value="2"/>
</dbReference>
<sequence>MPAPGESALSAKHPAGAATSFLGQIWRSVHGDATWLERIAVTGTGDLPSAFPVTGLATAVIGATGLAVAELIHQASGQAPHVEVDRRLASLWFGTSLRPHGWALPPQWDAVAGDYRAKDNWIRLHTNAPHHRDAALAVLGVAARADQAAVARAVSGWEASALEAAIVESGGCSAAMRTVAEWAAHPQGIAVTSEPLLHWTATAGGPRPAWAIAPDRPLRGIRVLDLTRILAGPVATRLLAGFGADVLRIDPPGWEEPGVVPEVALGKRCARLDLKSAADRQVLERLLSQADVMVHGYRPEALARLGLDTRRRREINPALVDVSLDAYGWSGPWKGRRGFDSLVQMSTGIADAGGRAAGLDRPKPLPVQAIDHATGYLMATAAIRGLAQRLATGAGCAVRASLARTAHLLVAGAAPQDGASMLAPETAPEAAPETAADLAAVAEDTAWGPAHRIKPPATVHGAPMHWERPAGKLGTALAQW</sequence>
<evidence type="ECO:0000313" key="2">
    <source>
        <dbReference type="Proteomes" id="UP000005808"/>
    </source>
</evidence>
<accession>H1S3A8</accession>
<dbReference type="PANTHER" id="PTHR48228">
    <property type="entry name" value="SUCCINYL-COA--D-CITRAMALATE COA-TRANSFERASE"/>
    <property type="match status" value="1"/>
</dbReference>
<dbReference type="OrthoDB" id="9058532at2"/>
<dbReference type="InterPro" id="IPR003673">
    <property type="entry name" value="CoA-Trfase_fam_III"/>
</dbReference>